<accession>A0A6N7J132</accession>
<dbReference type="Gene3D" id="2.160.10.10">
    <property type="entry name" value="Hexapeptide repeat proteins"/>
    <property type="match status" value="1"/>
</dbReference>
<dbReference type="PANTHER" id="PTHR42811">
    <property type="entry name" value="SERINE ACETYLTRANSFERASE"/>
    <property type="match status" value="1"/>
</dbReference>
<dbReference type="EMBL" id="VOGC01000006">
    <property type="protein sequence ID" value="MQN01783.1"/>
    <property type="molecule type" value="Genomic_DNA"/>
</dbReference>
<organism evidence="5 6">
    <name type="scientific">Candidatus Weimeria bifida</name>
    <dbReference type="NCBI Taxonomy" id="2599074"/>
    <lineage>
        <taxon>Bacteria</taxon>
        <taxon>Bacillati</taxon>
        <taxon>Bacillota</taxon>
        <taxon>Clostridia</taxon>
        <taxon>Lachnospirales</taxon>
        <taxon>Lachnospiraceae</taxon>
        <taxon>Candidatus Weimeria</taxon>
    </lineage>
</organism>
<gene>
    <name evidence="5" type="ORF">FRC54_07675</name>
</gene>
<evidence type="ECO:0000313" key="5">
    <source>
        <dbReference type="EMBL" id="MQN01783.1"/>
    </source>
</evidence>
<dbReference type="CDD" id="cd03354">
    <property type="entry name" value="LbH_SAT"/>
    <property type="match status" value="1"/>
</dbReference>
<evidence type="ECO:0000256" key="3">
    <source>
        <dbReference type="ARBA" id="ARBA00022679"/>
    </source>
</evidence>
<sequence>MGALENEEVNQLVQKLLSDYGKGRDIDKMAVFNQPDREKVVLITNKLLRLVFPGYYREKFYKSYNLSGNLTVLIEDVLYNLSQQIEIVLCYEEITKRGDSGKDAALSPEESAKFKDQAYCLALTFLNRLPEIRDYVESDLMATFDGDPAASSLDDIILSYPGIKATTINRLAHVLFLLNVPLIPRMMTEYAHSVTGIDIHPGAQIGRYFCMDHGTGVVVGSTTIIGDHVKVYQGVTLGALSTAAGQALHGIKRHPTIKDNVTIYSGASILGGETVIGEGSVIGSNAFITKSIPAGTRVTIKNQELVMKGKDGSIIEKNDLTQSDAWFYVI</sequence>
<evidence type="ECO:0000313" key="6">
    <source>
        <dbReference type="Proteomes" id="UP000460257"/>
    </source>
</evidence>
<keyword evidence="3" id="KW-0808">Transferase</keyword>
<proteinExistence type="predicted"/>
<dbReference type="AlphaFoldDB" id="A0A6N7J132"/>
<dbReference type="GO" id="GO:0008652">
    <property type="term" value="P:amino acid biosynthetic process"/>
    <property type="evidence" value="ECO:0007669"/>
    <property type="project" value="UniProtKB-KW"/>
</dbReference>
<evidence type="ECO:0000256" key="1">
    <source>
        <dbReference type="ARBA" id="ARBA00004876"/>
    </source>
</evidence>
<keyword evidence="4" id="KW-0012">Acyltransferase</keyword>
<dbReference type="Proteomes" id="UP000460257">
    <property type="component" value="Unassembled WGS sequence"/>
</dbReference>
<name>A0A6N7J132_9FIRM</name>
<protein>
    <submittedName>
        <fullName evidence="5">Serine acetyltransferase</fullName>
    </submittedName>
</protein>
<reference evidence="5" key="1">
    <citation type="journal article" date="2020" name="Appl. Environ. Microbiol.">
        <title>Medium-Chain Fatty Acid Synthesis by 'Candidatus Weimeria bifida' gen. nov., sp. nov., and 'Candidatus Pseudoramibacter fermentans' sp. nov.</title>
        <authorList>
            <person name="Scarborough M.J."/>
            <person name="Myers K.S."/>
            <person name="Donohue T.J."/>
            <person name="Noguera D.R."/>
        </authorList>
    </citation>
    <scope>NUCLEOTIDE SEQUENCE</scope>
    <source>
        <strain evidence="5">LCO1.1</strain>
    </source>
</reference>
<dbReference type="Gene3D" id="1.10.3130.10">
    <property type="entry name" value="serine acetyltransferase, domain 1"/>
    <property type="match status" value="1"/>
</dbReference>
<dbReference type="GO" id="GO:0016746">
    <property type="term" value="F:acyltransferase activity"/>
    <property type="evidence" value="ECO:0007669"/>
    <property type="project" value="UniProtKB-KW"/>
</dbReference>
<comment type="caution">
    <text evidence="5">The sequence shown here is derived from an EMBL/GenBank/DDBJ whole genome shotgun (WGS) entry which is preliminary data.</text>
</comment>
<evidence type="ECO:0000256" key="2">
    <source>
        <dbReference type="ARBA" id="ARBA00022605"/>
    </source>
</evidence>
<evidence type="ECO:0000256" key="4">
    <source>
        <dbReference type="ARBA" id="ARBA00023315"/>
    </source>
</evidence>
<dbReference type="InterPro" id="IPR042122">
    <property type="entry name" value="Ser_AcTrfase_N_sf"/>
</dbReference>
<comment type="pathway">
    <text evidence="1">Amino-acid biosynthesis; L-cysteine biosynthesis; L-cysteine from L-serine: step 1/2.</text>
</comment>
<keyword evidence="6" id="KW-1185">Reference proteome</keyword>
<dbReference type="SUPFAM" id="SSF51161">
    <property type="entry name" value="Trimeric LpxA-like enzymes"/>
    <property type="match status" value="1"/>
</dbReference>
<dbReference type="InterPro" id="IPR045304">
    <property type="entry name" value="LbH_SAT"/>
</dbReference>
<dbReference type="InterPro" id="IPR011004">
    <property type="entry name" value="Trimer_LpxA-like_sf"/>
</dbReference>
<keyword evidence="2" id="KW-0028">Amino-acid biosynthesis</keyword>